<evidence type="ECO:0000313" key="2">
    <source>
        <dbReference type="EMBL" id="UYM16377.1"/>
    </source>
</evidence>
<feature type="region of interest" description="Disordered" evidence="1">
    <location>
        <begin position="1"/>
        <end position="28"/>
    </location>
</feature>
<dbReference type="EMBL" id="CP103300">
    <property type="protein sequence ID" value="UYM16377.1"/>
    <property type="molecule type" value="Genomic_DNA"/>
</dbReference>
<dbReference type="RefSeq" id="WP_262598673.1">
    <property type="nucleotide sequence ID" value="NZ_CP103300.1"/>
</dbReference>
<gene>
    <name evidence="2" type="ORF">NX720_00100</name>
</gene>
<name>A0ABY6GUC7_9GAMM</name>
<accession>A0ABY6GUC7</accession>
<reference evidence="2" key="1">
    <citation type="submission" date="2022-10" db="EMBL/GenBank/DDBJ databases">
        <title>Completed Genome Sequence of two octocoral isolated bacterium, Endozoicomonas euniceicola EF212T and Endozoicomonas gorgoniicola PS125T.</title>
        <authorList>
            <person name="Chiou Y.-J."/>
            <person name="Chen Y.-H."/>
        </authorList>
    </citation>
    <scope>NUCLEOTIDE SEQUENCE</scope>
    <source>
        <strain evidence="2">EF212</strain>
    </source>
</reference>
<proteinExistence type="predicted"/>
<keyword evidence="3" id="KW-1185">Reference proteome</keyword>
<sequence>MAINNDDVKLFESQRLSDEEDGGGRATGTEVIDGNINNLFQDISRIDRTIGDVALRKAYVGISTDNDMARVFRTLFYATSARFCSYLNGAR</sequence>
<dbReference type="Proteomes" id="UP001163255">
    <property type="component" value="Chromosome"/>
</dbReference>
<protein>
    <submittedName>
        <fullName evidence="2">Uncharacterized protein</fullName>
    </submittedName>
</protein>
<feature type="compositionally biased region" description="Basic and acidic residues" evidence="1">
    <location>
        <begin position="1"/>
        <end position="17"/>
    </location>
</feature>
<evidence type="ECO:0000256" key="1">
    <source>
        <dbReference type="SAM" id="MobiDB-lite"/>
    </source>
</evidence>
<evidence type="ECO:0000313" key="3">
    <source>
        <dbReference type="Proteomes" id="UP001163255"/>
    </source>
</evidence>
<organism evidence="2 3">
    <name type="scientific">Endozoicomonas euniceicola</name>
    <dbReference type="NCBI Taxonomy" id="1234143"/>
    <lineage>
        <taxon>Bacteria</taxon>
        <taxon>Pseudomonadati</taxon>
        <taxon>Pseudomonadota</taxon>
        <taxon>Gammaproteobacteria</taxon>
        <taxon>Oceanospirillales</taxon>
        <taxon>Endozoicomonadaceae</taxon>
        <taxon>Endozoicomonas</taxon>
    </lineage>
</organism>